<evidence type="ECO:0000313" key="7">
    <source>
        <dbReference type="Proteomes" id="UP000291469"/>
    </source>
</evidence>
<dbReference type="Pfam" id="PF00483">
    <property type="entry name" value="NTP_transferase"/>
    <property type="match status" value="1"/>
</dbReference>
<dbReference type="OrthoDB" id="9801810at2"/>
<accession>A0A411YDA3</accession>
<name>A0A411YDA3_9ACTN</name>
<proteinExistence type="inferred from homology"/>
<comment type="similarity">
    <text evidence="1">Belongs to the transferase hexapeptide repeat family.</text>
</comment>
<dbReference type="SUPFAM" id="SSF51161">
    <property type="entry name" value="Trimeric LpxA-like enzymes"/>
    <property type="match status" value="1"/>
</dbReference>
<dbReference type="InterPro" id="IPR029044">
    <property type="entry name" value="Nucleotide-diphossugar_trans"/>
</dbReference>
<evidence type="ECO:0000259" key="4">
    <source>
        <dbReference type="Pfam" id="PF00483"/>
    </source>
</evidence>
<dbReference type="Gene3D" id="2.160.10.10">
    <property type="entry name" value="Hexapeptide repeat proteins"/>
    <property type="match status" value="1"/>
</dbReference>
<dbReference type="InterPro" id="IPR018357">
    <property type="entry name" value="Hexapep_transf_CS"/>
</dbReference>
<feature type="domain" description="Nucleotidyl transferase" evidence="4">
    <location>
        <begin position="3"/>
        <end position="231"/>
    </location>
</feature>
<dbReference type="CDD" id="cd04181">
    <property type="entry name" value="NTP_transferase"/>
    <property type="match status" value="1"/>
</dbReference>
<dbReference type="PANTHER" id="PTHR22572">
    <property type="entry name" value="SUGAR-1-PHOSPHATE GUANYL TRANSFERASE"/>
    <property type="match status" value="1"/>
</dbReference>
<sequence>MRALVLAGGAGSRLQPLTDTRPKPLVPFLVAPFATGLLVRLREAGVERVTFLVGDDPRPFAPLVPLGGGLGLHVNLRAEEARLDTAGGARREIAGEDEPVLVCNGDILTDLDFGRLVAGHRRSGALASLALGRVQDPSSYGVVLTDDAGTVTDFVEKPAAEHAPTNTVNAGTYVVSSGALADHPGDGPLSFERDVFPGLVARGALHGMVADAFWADLGTPARYRAGQRAVLEGACSWPWPDAVHRDGAGGARHEQSRVADEAIVRDASVLGIGTVVGERALVSGSVLFDHVAIGPGAAVRDAVIGEGARVGGDAEVAADAVIGDGAVVREGVRVPAGARLAAGDVAA</sequence>
<evidence type="ECO:0000259" key="5">
    <source>
        <dbReference type="Pfam" id="PF25087"/>
    </source>
</evidence>
<keyword evidence="7" id="KW-1185">Reference proteome</keyword>
<dbReference type="EMBL" id="CP036402">
    <property type="protein sequence ID" value="QBI19209.1"/>
    <property type="molecule type" value="Genomic_DNA"/>
</dbReference>
<dbReference type="GO" id="GO:0016740">
    <property type="term" value="F:transferase activity"/>
    <property type="evidence" value="ECO:0007669"/>
    <property type="project" value="UniProtKB-KW"/>
</dbReference>
<keyword evidence="3" id="KW-0677">Repeat</keyword>
<dbReference type="AlphaFoldDB" id="A0A411YDA3"/>
<dbReference type="Gene3D" id="3.90.550.10">
    <property type="entry name" value="Spore Coat Polysaccharide Biosynthesis Protein SpsA, Chain A"/>
    <property type="match status" value="1"/>
</dbReference>
<dbReference type="InterPro" id="IPR011004">
    <property type="entry name" value="Trimer_LpxA-like_sf"/>
</dbReference>
<evidence type="ECO:0000256" key="2">
    <source>
        <dbReference type="ARBA" id="ARBA00022679"/>
    </source>
</evidence>
<evidence type="ECO:0000256" key="3">
    <source>
        <dbReference type="ARBA" id="ARBA00022737"/>
    </source>
</evidence>
<evidence type="ECO:0000256" key="1">
    <source>
        <dbReference type="ARBA" id="ARBA00007274"/>
    </source>
</evidence>
<feature type="domain" description="Mannose-1-phosphate guanyltransferase C-terminal" evidence="5">
    <location>
        <begin position="253"/>
        <end position="334"/>
    </location>
</feature>
<gene>
    <name evidence="6" type="ORF">ER308_06420</name>
</gene>
<dbReference type="InterPro" id="IPR005835">
    <property type="entry name" value="NTP_transferase_dom"/>
</dbReference>
<dbReference type="Proteomes" id="UP000291469">
    <property type="component" value="Chromosome"/>
</dbReference>
<dbReference type="PROSITE" id="PS00101">
    <property type="entry name" value="HEXAPEP_TRANSFERASES"/>
    <property type="match status" value="1"/>
</dbReference>
<organism evidence="6 7">
    <name type="scientific">Egibacter rhizosphaerae</name>
    <dbReference type="NCBI Taxonomy" id="1670831"/>
    <lineage>
        <taxon>Bacteria</taxon>
        <taxon>Bacillati</taxon>
        <taxon>Actinomycetota</taxon>
        <taxon>Nitriliruptoria</taxon>
        <taxon>Egibacterales</taxon>
        <taxon>Egibacteraceae</taxon>
        <taxon>Egibacter</taxon>
    </lineage>
</organism>
<dbReference type="InterPro" id="IPR050486">
    <property type="entry name" value="Mannose-1P_guanyltransferase"/>
</dbReference>
<dbReference type="InterPro" id="IPR056729">
    <property type="entry name" value="GMPPB_C"/>
</dbReference>
<dbReference type="SUPFAM" id="SSF53448">
    <property type="entry name" value="Nucleotide-diphospho-sugar transferases"/>
    <property type="match status" value="1"/>
</dbReference>
<reference evidence="6 7" key="1">
    <citation type="submission" date="2019-01" db="EMBL/GenBank/DDBJ databases">
        <title>Egibacter rhizosphaerae EGI 80759T.</title>
        <authorList>
            <person name="Chen D.-D."/>
            <person name="Tian Y."/>
            <person name="Jiao J.-Y."/>
            <person name="Zhang X.-T."/>
            <person name="Zhang Y.-G."/>
            <person name="Zhang Y."/>
            <person name="Xiao M."/>
            <person name="Shu W.-S."/>
            <person name="Li W.-J."/>
        </authorList>
    </citation>
    <scope>NUCLEOTIDE SEQUENCE [LARGE SCALE GENOMIC DNA]</scope>
    <source>
        <strain evidence="6 7">EGI 80759</strain>
    </source>
</reference>
<protein>
    <submittedName>
        <fullName evidence="6">NDP-sugar synthase</fullName>
    </submittedName>
</protein>
<evidence type="ECO:0000313" key="6">
    <source>
        <dbReference type="EMBL" id="QBI19209.1"/>
    </source>
</evidence>
<dbReference type="RefSeq" id="WP_131154206.1">
    <property type="nucleotide sequence ID" value="NZ_CP036402.1"/>
</dbReference>
<dbReference type="Pfam" id="PF25087">
    <property type="entry name" value="GMPPB_C"/>
    <property type="match status" value="1"/>
</dbReference>
<dbReference type="KEGG" id="erz:ER308_06420"/>
<keyword evidence="2" id="KW-0808">Transferase</keyword>